<feature type="region of interest" description="Disordered" evidence="1">
    <location>
        <begin position="60"/>
        <end position="112"/>
    </location>
</feature>
<organism evidence="2">
    <name type="scientific">viral metagenome</name>
    <dbReference type="NCBI Taxonomy" id="1070528"/>
    <lineage>
        <taxon>unclassified sequences</taxon>
        <taxon>metagenomes</taxon>
        <taxon>organismal metagenomes</taxon>
    </lineage>
</organism>
<dbReference type="EMBL" id="MN739295">
    <property type="protein sequence ID" value="QHS97419.1"/>
    <property type="molecule type" value="Genomic_DNA"/>
</dbReference>
<proteinExistence type="predicted"/>
<accession>A0A6C0C0X6</accession>
<evidence type="ECO:0000313" key="2">
    <source>
        <dbReference type="EMBL" id="QHS97419.1"/>
    </source>
</evidence>
<dbReference type="AlphaFoldDB" id="A0A6C0C0X6"/>
<evidence type="ECO:0000256" key="1">
    <source>
        <dbReference type="SAM" id="MobiDB-lite"/>
    </source>
</evidence>
<protein>
    <submittedName>
        <fullName evidence="2">Uncharacterized protein</fullName>
    </submittedName>
</protein>
<feature type="compositionally biased region" description="Basic residues" evidence="1">
    <location>
        <begin position="80"/>
        <end position="112"/>
    </location>
</feature>
<feature type="region of interest" description="Disordered" evidence="1">
    <location>
        <begin position="1"/>
        <end position="29"/>
    </location>
</feature>
<reference evidence="2" key="1">
    <citation type="journal article" date="2020" name="Nature">
        <title>Giant virus diversity and host interactions through global metagenomics.</title>
        <authorList>
            <person name="Schulz F."/>
            <person name="Roux S."/>
            <person name="Paez-Espino D."/>
            <person name="Jungbluth S."/>
            <person name="Walsh D.A."/>
            <person name="Denef V.J."/>
            <person name="McMahon K.D."/>
            <person name="Konstantinidis K.T."/>
            <person name="Eloe-Fadrosh E.A."/>
            <person name="Kyrpides N.C."/>
            <person name="Woyke T."/>
        </authorList>
    </citation>
    <scope>NUCLEOTIDE SEQUENCE</scope>
    <source>
        <strain evidence="2">GVMAG-M-3300020169-51</strain>
    </source>
</reference>
<name>A0A6C0C0X6_9ZZZZ</name>
<sequence length="112" mass="13223">MASFLAKAAAKQALKQSGPMMKQAQKTIKKEGQKQLGVLQEARRKCQAQLQHCVKTETEKLRRDVGRKAEVVARQMQQGGKRRRKTKRKSRKRRRKTKRKRSRGKRRSRKRR</sequence>
<feature type="compositionally biased region" description="Low complexity" evidence="1">
    <location>
        <begin position="1"/>
        <end position="16"/>
    </location>
</feature>
<feature type="compositionally biased region" description="Basic and acidic residues" evidence="1">
    <location>
        <begin position="60"/>
        <end position="71"/>
    </location>
</feature>